<comment type="catalytic activity">
    <reaction evidence="5">
        <text>adenylyl-molybdopterin + molybdate = Mo-molybdopterin + AMP + H(+)</text>
        <dbReference type="Rhea" id="RHEA:35047"/>
        <dbReference type="ChEBI" id="CHEBI:15378"/>
        <dbReference type="ChEBI" id="CHEBI:36264"/>
        <dbReference type="ChEBI" id="CHEBI:62727"/>
        <dbReference type="ChEBI" id="CHEBI:71302"/>
        <dbReference type="ChEBI" id="CHEBI:456215"/>
        <dbReference type="EC" id="2.10.1.1"/>
    </reaction>
</comment>
<evidence type="ECO:0000256" key="2">
    <source>
        <dbReference type="ARBA" id="ARBA00005046"/>
    </source>
</evidence>
<dbReference type="Gene3D" id="2.40.340.10">
    <property type="entry name" value="MoeA, C-terminal, domain IV"/>
    <property type="match status" value="1"/>
</dbReference>
<dbReference type="SUPFAM" id="SSF63882">
    <property type="entry name" value="MoeA N-terminal region -like"/>
    <property type="match status" value="1"/>
</dbReference>
<dbReference type="NCBIfam" id="NF045515">
    <property type="entry name" value="Glp_gephyrin"/>
    <property type="match status" value="1"/>
</dbReference>
<comment type="caution">
    <text evidence="8">The sequence shown here is derived from an EMBL/GenBank/DDBJ whole genome shotgun (WGS) entry which is preliminary data.</text>
</comment>
<dbReference type="GO" id="GO:0061599">
    <property type="term" value="F:molybdopterin molybdotransferase activity"/>
    <property type="evidence" value="ECO:0007669"/>
    <property type="project" value="UniProtKB-EC"/>
</dbReference>
<protein>
    <recommendedName>
        <fullName evidence="6">Molybdopterin molybdenumtransferase</fullName>
        <ecNumber evidence="6">2.10.1.1</ecNumber>
    </recommendedName>
</protein>
<dbReference type="InterPro" id="IPR001453">
    <property type="entry name" value="MoaB/Mog_dom"/>
</dbReference>
<gene>
    <name evidence="8" type="ORF">ABIE13_001176</name>
</gene>
<evidence type="ECO:0000256" key="1">
    <source>
        <dbReference type="ARBA" id="ARBA00002901"/>
    </source>
</evidence>
<dbReference type="InterPro" id="IPR036425">
    <property type="entry name" value="MoaB/Mog-like_dom_sf"/>
</dbReference>
<comment type="function">
    <text evidence="1 6">Catalyzes the insertion of molybdate into adenylated molybdopterin with the concomitant release of AMP.</text>
</comment>
<keyword evidence="6" id="KW-0500">Molybdenum</keyword>
<keyword evidence="6" id="KW-0460">Magnesium</keyword>
<dbReference type="Pfam" id="PF00994">
    <property type="entry name" value="MoCF_biosynth"/>
    <property type="match status" value="1"/>
</dbReference>
<evidence type="ECO:0000313" key="9">
    <source>
        <dbReference type="Proteomes" id="UP001549320"/>
    </source>
</evidence>
<sequence>MMRASDTKTLNDVRMRGFTHRTEVHSALAWIDASTTVPLPGETIALEQASARVLSDEVIAPIAVPEFDRAAMDGYALRGNDTAGAGDYNPLEFPVVGHAWPGRPFEGQVPVGSAIRIMTGAPVPNGPDAVVPAEYATEQDGRIAITQAVSPGQHVGHVGEDIARGSSVLAAGRRLRPQDVGLVASLGLSQLQVVQQPRVRLLVTGNEVRAPGTAKSAYEIYDANSMTLRGLLERDGAVLESHLRLGDDPQIIEQALAAPGADVILISGGSSVGAEDHAPRLLEKVGELAIHGVAMRPSSPAGMGRIGQALVFLLPGNPVSCLCAYDFFAGRAIRRLGGRPTEWPYRAQRAIVARKIVSQVGRVDYVRVKLGAEGVEPLALSGASMLSTTTRADGFVVAPAESEGFGSGSEVTVYLYECP</sequence>
<dbReference type="Pfam" id="PF03453">
    <property type="entry name" value="MoeA_N"/>
    <property type="match status" value="1"/>
</dbReference>
<organism evidence="8 9">
    <name type="scientific">Ottowia thiooxydans</name>
    <dbReference type="NCBI Taxonomy" id="219182"/>
    <lineage>
        <taxon>Bacteria</taxon>
        <taxon>Pseudomonadati</taxon>
        <taxon>Pseudomonadota</taxon>
        <taxon>Betaproteobacteria</taxon>
        <taxon>Burkholderiales</taxon>
        <taxon>Comamonadaceae</taxon>
        <taxon>Ottowia</taxon>
    </lineage>
</organism>
<dbReference type="PANTHER" id="PTHR10192:SF5">
    <property type="entry name" value="GEPHYRIN"/>
    <property type="match status" value="1"/>
</dbReference>
<evidence type="ECO:0000256" key="5">
    <source>
        <dbReference type="ARBA" id="ARBA00047317"/>
    </source>
</evidence>
<dbReference type="InterPro" id="IPR005111">
    <property type="entry name" value="MoeA_C_domain_IV"/>
</dbReference>
<evidence type="ECO:0000259" key="7">
    <source>
        <dbReference type="SMART" id="SM00852"/>
    </source>
</evidence>
<keyword evidence="9" id="KW-1185">Reference proteome</keyword>
<dbReference type="SUPFAM" id="SSF63867">
    <property type="entry name" value="MoeA C-terminal domain-like"/>
    <property type="match status" value="1"/>
</dbReference>
<dbReference type="RefSeq" id="WP_354441941.1">
    <property type="nucleotide sequence ID" value="NZ_JBEPSH010000002.1"/>
</dbReference>
<keyword evidence="6" id="KW-0479">Metal-binding</keyword>
<dbReference type="Gene3D" id="2.170.190.11">
    <property type="entry name" value="Molybdopterin biosynthesis moea protein, domain 3"/>
    <property type="match status" value="1"/>
</dbReference>
<dbReference type="PANTHER" id="PTHR10192">
    <property type="entry name" value="MOLYBDOPTERIN BIOSYNTHESIS PROTEIN"/>
    <property type="match status" value="1"/>
</dbReference>
<evidence type="ECO:0000256" key="3">
    <source>
        <dbReference type="ARBA" id="ARBA00010763"/>
    </source>
</evidence>
<dbReference type="EMBL" id="JBEPSH010000002">
    <property type="protein sequence ID" value="MET4576076.1"/>
    <property type="molecule type" value="Genomic_DNA"/>
</dbReference>
<dbReference type="Gene3D" id="3.90.105.10">
    <property type="entry name" value="Molybdopterin biosynthesis moea protein, domain 2"/>
    <property type="match status" value="1"/>
</dbReference>
<evidence type="ECO:0000256" key="6">
    <source>
        <dbReference type="RuleBase" id="RU365090"/>
    </source>
</evidence>
<dbReference type="InterPro" id="IPR036135">
    <property type="entry name" value="MoeA_linker/N_sf"/>
</dbReference>
<keyword evidence="4 6" id="KW-0501">Molybdenum cofactor biosynthesis</keyword>
<dbReference type="Pfam" id="PF03454">
    <property type="entry name" value="MoeA_C"/>
    <property type="match status" value="1"/>
</dbReference>
<reference evidence="8 9" key="1">
    <citation type="submission" date="2024-06" db="EMBL/GenBank/DDBJ databases">
        <title>Sorghum-associated microbial communities from plants grown in Nebraska, USA.</title>
        <authorList>
            <person name="Schachtman D."/>
        </authorList>
    </citation>
    <scope>NUCLEOTIDE SEQUENCE [LARGE SCALE GENOMIC DNA]</scope>
    <source>
        <strain evidence="8 9">2709</strain>
    </source>
</reference>
<dbReference type="Gene3D" id="3.40.980.10">
    <property type="entry name" value="MoaB/Mog-like domain"/>
    <property type="match status" value="1"/>
</dbReference>
<comment type="cofactor">
    <cofactor evidence="6">
        <name>Mg(2+)</name>
        <dbReference type="ChEBI" id="CHEBI:18420"/>
    </cofactor>
</comment>
<dbReference type="EC" id="2.10.1.1" evidence="6"/>
<evidence type="ECO:0000256" key="4">
    <source>
        <dbReference type="ARBA" id="ARBA00023150"/>
    </source>
</evidence>
<dbReference type="SUPFAM" id="SSF53218">
    <property type="entry name" value="Molybdenum cofactor biosynthesis proteins"/>
    <property type="match status" value="1"/>
</dbReference>
<evidence type="ECO:0000313" key="8">
    <source>
        <dbReference type="EMBL" id="MET4576076.1"/>
    </source>
</evidence>
<dbReference type="CDD" id="cd00887">
    <property type="entry name" value="MoeA"/>
    <property type="match status" value="1"/>
</dbReference>
<accession>A0ABV2Q4W4</accession>
<dbReference type="InterPro" id="IPR038987">
    <property type="entry name" value="MoeA-like"/>
</dbReference>
<feature type="domain" description="MoaB/Mog" evidence="7">
    <location>
        <begin position="200"/>
        <end position="335"/>
    </location>
</feature>
<comment type="similarity">
    <text evidence="3 6">Belongs to the MoeA family.</text>
</comment>
<dbReference type="InterPro" id="IPR005110">
    <property type="entry name" value="MoeA_linker/N"/>
</dbReference>
<dbReference type="InterPro" id="IPR036688">
    <property type="entry name" value="MoeA_C_domain_IV_sf"/>
</dbReference>
<name>A0ABV2Q4W4_9BURK</name>
<dbReference type="Proteomes" id="UP001549320">
    <property type="component" value="Unassembled WGS sequence"/>
</dbReference>
<keyword evidence="6 8" id="KW-0808">Transferase</keyword>
<dbReference type="SMART" id="SM00852">
    <property type="entry name" value="MoCF_biosynth"/>
    <property type="match status" value="1"/>
</dbReference>
<comment type="pathway">
    <text evidence="2 6">Cofactor biosynthesis; molybdopterin biosynthesis.</text>
</comment>
<proteinExistence type="inferred from homology"/>